<accession>A0A1F6TI89</accession>
<feature type="domain" description="GGDEF" evidence="6">
    <location>
        <begin position="394"/>
        <end position="527"/>
    </location>
</feature>
<dbReference type="SMART" id="SM00091">
    <property type="entry name" value="PAS"/>
    <property type="match status" value="1"/>
</dbReference>
<dbReference type="InterPro" id="IPR029787">
    <property type="entry name" value="Nucleotide_cyclase"/>
</dbReference>
<dbReference type="SMART" id="SM00052">
    <property type="entry name" value="EAL"/>
    <property type="match status" value="1"/>
</dbReference>
<keyword evidence="1" id="KW-0472">Membrane</keyword>
<dbReference type="Gene3D" id="3.30.450.20">
    <property type="entry name" value="PAS domain"/>
    <property type="match status" value="1"/>
</dbReference>
<dbReference type="PROSITE" id="PS50112">
    <property type="entry name" value="PAS"/>
    <property type="match status" value="1"/>
</dbReference>
<dbReference type="InterPro" id="IPR013767">
    <property type="entry name" value="PAS_fold"/>
</dbReference>
<evidence type="ECO:0000313" key="7">
    <source>
        <dbReference type="EMBL" id="OGI44832.1"/>
    </source>
</evidence>
<dbReference type="InterPro" id="IPR000014">
    <property type="entry name" value="PAS"/>
</dbReference>
<evidence type="ECO:0000259" key="3">
    <source>
        <dbReference type="PROSITE" id="PS50112"/>
    </source>
</evidence>
<reference evidence="7 8" key="1">
    <citation type="journal article" date="2016" name="Nat. Commun.">
        <title>Thousands of microbial genomes shed light on interconnected biogeochemical processes in an aquifer system.</title>
        <authorList>
            <person name="Anantharaman K."/>
            <person name="Brown C.T."/>
            <person name="Hug L.A."/>
            <person name="Sharon I."/>
            <person name="Castelle C.J."/>
            <person name="Probst A.J."/>
            <person name="Thomas B.C."/>
            <person name="Singh A."/>
            <person name="Wilkins M.J."/>
            <person name="Karaoz U."/>
            <person name="Brodie E.L."/>
            <person name="Williams K.H."/>
            <person name="Hubbard S.S."/>
            <person name="Banfield J.F."/>
        </authorList>
    </citation>
    <scope>NUCLEOTIDE SEQUENCE [LARGE SCALE GENOMIC DNA]</scope>
</reference>
<evidence type="ECO:0000256" key="2">
    <source>
        <dbReference type="SAM" id="SignalP"/>
    </source>
</evidence>
<dbReference type="GO" id="GO:0006355">
    <property type="term" value="P:regulation of DNA-templated transcription"/>
    <property type="evidence" value="ECO:0007669"/>
    <property type="project" value="InterPro"/>
</dbReference>
<protein>
    <recommendedName>
        <fullName evidence="9">Diguanylate cyclase</fullName>
    </recommendedName>
</protein>
<dbReference type="InterPro" id="IPR043128">
    <property type="entry name" value="Rev_trsase/Diguanyl_cyclase"/>
</dbReference>
<dbReference type="PROSITE" id="PS50113">
    <property type="entry name" value="PAC"/>
    <property type="match status" value="1"/>
</dbReference>
<feature type="transmembrane region" description="Helical" evidence="1">
    <location>
        <begin position="147"/>
        <end position="165"/>
    </location>
</feature>
<dbReference type="InterPro" id="IPR001633">
    <property type="entry name" value="EAL_dom"/>
</dbReference>
<dbReference type="EMBL" id="MFST01000034">
    <property type="protein sequence ID" value="OGI44832.1"/>
    <property type="molecule type" value="Genomic_DNA"/>
</dbReference>
<comment type="caution">
    <text evidence="7">The sequence shown here is derived from an EMBL/GenBank/DDBJ whole genome shotgun (WGS) entry which is preliminary data.</text>
</comment>
<dbReference type="Gene3D" id="3.30.70.270">
    <property type="match status" value="1"/>
</dbReference>
<feature type="domain" description="PAS" evidence="3">
    <location>
        <begin position="232"/>
        <end position="287"/>
    </location>
</feature>
<dbReference type="Proteomes" id="UP000179344">
    <property type="component" value="Unassembled WGS sequence"/>
</dbReference>
<dbReference type="NCBIfam" id="TIGR00229">
    <property type="entry name" value="sensory_box"/>
    <property type="match status" value="1"/>
</dbReference>
<dbReference type="CDD" id="cd00130">
    <property type="entry name" value="PAS"/>
    <property type="match status" value="1"/>
</dbReference>
<dbReference type="Pfam" id="PF00990">
    <property type="entry name" value="GGDEF"/>
    <property type="match status" value="1"/>
</dbReference>
<keyword evidence="1" id="KW-1133">Transmembrane helix</keyword>
<dbReference type="CDD" id="cd01949">
    <property type="entry name" value="GGDEF"/>
    <property type="match status" value="1"/>
</dbReference>
<dbReference type="InterPro" id="IPR035919">
    <property type="entry name" value="EAL_sf"/>
</dbReference>
<dbReference type="NCBIfam" id="TIGR00254">
    <property type="entry name" value="GGDEF"/>
    <property type="match status" value="1"/>
</dbReference>
<dbReference type="PROSITE" id="PS50883">
    <property type="entry name" value="EAL"/>
    <property type="match status" value="1"/>
</dbReference>
<dbReference type="AlphaFoldDB" id="A0A1F6TI89"/>
<feature type="domain" description="PAC" evidence="4">
    <location>
        <begin position="303"/>
        <end position="355"/>
    </location>
</feature>
<dbReference type="GO" id="GO:0003824">
    <property type="term" value="F:catalytic activity"/>
    <property type="evidence" value="ECO:0007669"/>
    <property type="project" value="UniProtKB-ARBA"/>
</dbReference>
<dbReference type="PANTHER" id="PTHR44757:SF2">
    <property type="entry name" value="BIOFILM ARCHITECTURE MAINTENANCE PROTEIN MBAA"/>
    <property type="match status" value="1"/>
</dbReference>
<dbReference type="SUPFAM" id="SSF55785">
    <property type="entry name" value="PYP-like sensor domain (PAS domain)"/>
    <property type="match status" value="1"/>
</dbReference>
<dbReference type="PANTHER" id="PTHR44757">
    <property type="entry name" value="DIGUANYLATE CYCLASE DGCP"/>
    <property type="match status" value="1"/>
</dbReference>
<sequence length="772" mass="85358">MALAFSALLFLTAATITVVLCRQAAVNELGAQQHLGRSMLDALVPTIQHLVLNDDTAGLKNHIGVVAADAAIASVRLTGPDGAVVVERVSDQEPADRLTKWLTFGTAAIRSFAADVAPAGRKLGRIEITLSYKPLNTSIGNVLRNSALVTLVLLLLSAAITYALLRRFTAPLHPLTEWAHEFSRGNWMPKVKLIESGSREIRQLNQAFADGSTTMRHYIRSLEETRELLEHSETRLRKLVNGMHEILFELDRDGRVSFLNPAWEKLTGFRVENSLGKPFGDFLMDEDAIRDFGAGALARLHEKNREISLRTAAGKRLWVSLDADAQKDAAGDCTGIIGTLGDITKSVELNRLLSKYQDELYHLSVTDPLTGLYNRRHFDTQLEVILSDHLPKKRPVCLLLIDLDGFKFINDTYGHPFGDEVLRTIAGLLRQQVRRNDYIARLAGDEFAMVLKNTALDSATRIAQKLHAKINETRIPLPVGHIQLQSSIGVAAAPTHGKNSQDLVSAADVALYHSKQHGRNRIEVLSPDISKAMMSIFSQGFQLRSALEQGNIHPAFQPICNLRTGETIAYEVLARMRLNGSVIHAKDFITVAEELGLTRDVDLHIIRAALAHATQYQALFLNVDLSSFNDRDFVNELGALLKPACDSGRRITIEITERETLPMGDTLHEDIQKLRTFGCKLALDDFGSGYSTYNFLNQFRPDYLKIEGSFVRGMLNNEADRKIVTHIHELAQSFGMETIAESVENEATQTALREIGIGSAQGMLFGAPILAS</sequence>
<evidence type="ECO:0008006" key="9">
    <source>
        <dbReference type="Google" id="ProtNLM"/>
    </source>
</evidence>
<dbReference type="CDD" id="cd01948">
    <property type="entry name" value="EAL"/>
    <property type="match status" value="1"/>
</dbReference>
<gene>
    <name evidence="7" type="ORF">A2V92_03035</name>
</gene>
<dbReference type="FunFam" id="3.30.70.270:FF:000001">
    <property type="entry name" value="Diguanylate cyclase domain protein"/>
    <property type="match status" value="1"/>
</dbReference>
<feature type="domain" description="EAL" evidence="5">
    <location>
        <begin position="536"/>
        <end position="772"/>
    </location>
</feature>
<keyword evidence="2" id="KW-0732">Signal</keyword>
<evidence type="ECO:0000259" key="5">
    <source>
        <dbReference type="PROSITE" id="PS50883"/>
    </source>
</evidence>
<organism evidence="7 8">
    <name type="scientific">Candidatus Muproteobacteria bacterium RBG_16_65_31</name>
    <dbReference type="NCBI Taxonomy" id="1817759"/>
    <lineage>
        <taxon>Bacteria</taxon>
        <taxon>Pseudomonadati</taxon>
        <taxon>Pseudomonadota</taxon>
        <taxon>Candidatus Muproteobacteria</taxon>
    </lineage>
</organism>
<dbReference type="InterPro" id="IPR052155">
    <property type="entry name" value="Biofilm_reg_signaling"/>
</dbReference>
<feature type="signal peptide" evidence="2">
    <location>
        <begin position="1"/>
        <end position="24"/>
    </location>
</feature>
<evidence type="ECO:0000313" key="8">
    <source>
        <dbReference type="Proteomes" id="UP000179344"/>
    </source>
</evidence>
<dbReference type="SUPFAM" id="SSF55073">
    <property type="entry name" value="Nucleotide cyclase"/>
    <property type="match status" value="1"/>
</dbReference>
<dbReference type="InterPro" id="IPR000160">
    <property type="entry name" value="GGDEF_dom"/>
</dbReference>
<dbReference type="SUPFAM" id="SSF141868">
    <property type="entry name" value="EAL domain-like"/>
    <property type="match status" value="1"/>
</dbReference>
<dbReference type="InterPro" id="IPR035965">
    <property type="entry name" value="PAS-like_dom_sf"/>
</dbReference>
<evidence type="ECO:0000259" key="6">
    <source>
        <dbReference type="PROSITE" id="PS50887"/>
    </source>
</evidence>
<dbReference type="Pfam" id="PF00989">
    <property type="entry name" value="PAS"/>
    <property type="match status" value="1"/>
</dbReference>
<dbReference type="InterPro" id="IPR000700">
    <property type="entry name" value="PAS-assoc_C"/>
</dbReference>
<dbReference type="Gene3D" id="6.10.340.10">
    <property type="match status" value="1"/>
</dbReference>
<evidence type="ECO:0000259" key="4">
    <source>
        <dbReference type="PROSITE" id="PS50113"/>
    </source>
</evidence>
<evidence type="ECO:0000256" key="1">
    <source>
        <dbReference type="SAM" id="Phobius"/>
    </source>
</evidence>
<dbReference type="Pfam" id="PF00563">
    <property type="entry name" value="EAL"/>
    <property type="match status" value="1"/>
</dbReference>
<feature type="chain" id="PRO_5009225536" description="Diguanylate cyclase" evidence="2">
    <location>
        <begin position="25"/>
        <end position="772"/>
    </location>
</feature>
<proteinExistence type="predicted"/>
<dbReference type="PROSITE" id="PS50887">
    <property type="entry name" value="GGDEF"/>
    <property type="match status" value="1"/>
</dbReference>
<dbReference type="Gene3D" id="3.20.20.450">
    <property type="entry name" value="EAL domain"/>
    <property type="match status" value="1"/>
</dbReference>
<keyword evidence="1" id="KW-0812">Transmembrane</keyword>
<dbReference type="SMART" id="SM00267">
    <property type="entry name" value="GGDEF"/>
    <property type="match status" value="1"/>
</dbReference>
<name>A0A1F6TI89_9PROT</name>